<protein>
    <submittedName>
        <fullName evidence="2">DUF6223 family protein</fullName>
    </submittedName>
</protein>
<dbReference type="RefSeq" id="WP_247810187.1">
    <property type="nucleotide sequence ID" value="NZ_CP095855.1"/>
</dbReference>
<dbReference type="InterPro" id="IPR045770">
    <property type="entry name" value="DUF6223"/>
</dbReference>
<feature type="transmembrane region" description="Helical" evidence="1">
    <location>
        <begin position="82"/>
        <end position="104"/>
    </location>
</feature>
<evidence type="ECO:0000313" key="3">
    <source>
        <dbReference type="Proteomes" id="UP000830198"/>
    </source>
</evidence>
<sequence>MKKHISSVLAACLIIVLSFFVTQEVFSQTDGTSAVPRGITAGRARALAGAVFGLISLIIGWRAKARAANGTTSRRSSSVTALVLGIICIILSTVHLATVSGGFGTGGGKAGAIVAMVLGLLGITFSSLALRAKRV</sequence>
<dbReference type="EMBL" id="CP095855">
    <property type="protein sequence ID" value="UPK67842.1"/>
    <property type="molecule type" value="Genomic_DNA"/>
</dbReference>
<evidence type="ECO:0000256" key="1">
    <source>
        <dbReference type="SAM" id="Phobius"/>
    </source>
</evidence>
<dbReference type="Proteomes" id="UP000830198">
    <property type="component" value="Chromosome"/>
</dbReference>
<name>A0ABY4HWB7_CHIFI</name>
<keyword evidence="1" id="KW-0812">Transmembrane</keyword>
<keyword evidence="1" id="KW-1133">Transmembrane helix</keyword>
<gene>
    <name evidence="2" type="ORF">MYF79_23100</name>
</gene>
<organism evidence="2 3">
    <name type="scientific">Chitinophaga filiformis</name>
    <name type="common">Myxococcus filiformis</name>
    <name type="synonym">Flexibacter filiformis</name>
    <dbReference type="NCBI Taxonomy" id="104663"/>
    <lineage>
        <taxon>Bacteria</taxon>
        <taxon>Pseudomonadati</taxon>
        <taxon>Bacteroidota</taxon>
        <taxon>Chitinophagia</taxon>
        <taxon>Chitinophagales</taxon>
        <taxon>Chitinophagaceae</taxon>
        <taxon>Chitinophaga</taxon>
    </lineage>
</organism>
<keyword evidence="3" id="KW-1185">Reference proteome</keyword>
<dbReference type="Pfam" id="PF19733">
    <property type="entry name" value="DUF6223"/>
    <property type="match status" value="1"/>
</dbReference>
<feature type="transmembrane region" description="Helical" evidence="1">
    <location>
        <begin position="43"/>
        <end position="61"/>
    </location>
</feature>
<accession>A0ABY4HWB7</accession>
<reference evidence="2 3" key="1">
    <citation type="submission" date="2022-04" db="EMBL/GenBank/DDBJ databases">
        <title>The arsenic-methylating capacity of Chitinophaga filiformis YT5 during chitin decomposition.</title>
        <authorList>
            <person name="Chen G."/>
            <person name="Liang Y."/>
        </authorList>
    </citation>
    <scope>NUCLEOTIDE SEQUENCE [LARGE SCALE GENOMIC DNA]</scope>
    <source>
        <strain evidence="2 3">YT5</strain>
    </source>
</reference>
<feature type="transmembrane region" description="Helical" evidence="1">
    <location>
        <begin position="110"/>
        <end position="130"/>
    </location>
</feature>
<proteinExistence type="predicted"/>
<keyword evidence="1" id="KW-0472">Membrane</keyword>
<evidence type="ECO:0000313" key="2">
    <source>
        <dbReference type="EMBL" id="UPK67842.1"/>
    </source>
</evidence>